<feature type="region of interest" description="Disordered" evidence="1">
    <location>
        <begin position="23"/>
        <end position="92"/>
    </location>
</feature>
<dbReference type="EMBL" id="LR721787">
    <property type="protein sequence ID" value="VVW72543.1"/>
    <property type="molecule type" value="Genomic_DNA"/>
</dbReference>
<feature type="compositionally biased region" description="Basic and acidic residues" evidence="1">
    <location>
        <begin position="55"/>
        <end position="64"/>
    </location>
</feature>
<dbReference type="PANTHER" id="PTHR34546">
    <property type="entry name" value="OS06G0153600 PROTEIN"/>
    <property type="match status" value="1"/>
</dbReference>
<reference evidence="2" key="1">
    <citation type="submission" date="2019-09" db="EMBL/GenBank/DDBJ databases">
        <authorList>
            <person name="Zhang L."/>
        </authorList>
    </citation>
    <scope>NUCLEOTIDE SEQUENCE</scope>
</reference>
<accession>A0A5K1GAA6</accession>
<feature type="compositionally biased region" description="Low complexity" evidence="1">
    <location>
        <begin position="31"/>
        <end position="40"/>
    </location>
</feature>
<evidence type="ECO:0000256" key="1">
    <source>
        <dbReference type="SAM" id="MobiDB-lite"/>
    </source>
</evidence>
<dbReference type="OMA" id="SGPEWPL"/>
<dbReference type="OrthoDB" id="1929495at2759"/>
<protein>
    <submittedName>
        <fullName evidence="2">Uncharacterized protein</fullName>
    </submittedName>
</protein>
<dbReference type="Gramene" id="NC9G0114060.1">
    <property type="protein sequence ID" value="NC9G0114060.1:cds"/>
    <property type="gene ID" value="NC9G0114060"/>
</dbReference>
<dbReference type="AlphaFoldDB" id="A0A5K1GAA6"/>
<dbReference type="PANTHER" id="PTHR34546:SF3">
    <property type="entry name" value="OS06G0153600 PROTEIN"/>
    <property type="match status" value="1"/>
</dbReference>
<gene>
    <name evidence="2" type="ORF">NYM_LOCUS26831</name>
</gene>
<evidence type="ECO:0000313" key="2">
    <source>
        <dbReference type="EMBL" id="VVW72543.1"/>
    </source>
</evidence>
<proteinExistence type="predicted"/>
<name>A0A5K1GAA6_9MAGN</name>
<organism evidence="2">
    <name type="scientific">Nymphaea colorata</name>
    <name type="common">pocket water lily</name>
    <dbReference type="NCBI Taxonomy" id="210225"/>
    <lineage>
        <taxon>Eukaryota</taxon>
        <taxon>Viridiplantae</taxon>
        <taxon>Streptophyta</taxon>
        <taxon>Embryophyta</taxon>
        <taxon>Tracheophyta</taxon>
        <taxon>Spermatophyta</taxon>
        <taxon>Magnoliopsida</taxon>
        <taxon>Nymphaeales</taxon>
        <taxon>Nymphaeaceae</taxon>
        <taxon>Nymphaea</taxon>
    </lineage>
</organism>
<sequence>MNPSSQDLERLWIEEVRYLHSLWRAGPPPNRTRNPNLRPLDAPELKKEKKRKKREGGENNKDEKEECGENPSTNSGAEWPKNPSPPHVPPDATWEEAITATAAPLVPSAEEIATLAAVRLQRSAAKACEEILAVKDEEMGDGDQDETERLGEEEAFLFFLGFFRKEEEVRRYYEGNAEKGDFFCLVCLGVGEKLSRKYCSCVALVQHANSVTKTKTRDAHKAYGKAICRVMGWDFSRLPSIVLDMQGPLCPPAPPVSS</sequence>